<feature type="transmembrane region" description="Helical" evidence="8">
    <location>
        <begin position="27"/>
        <end position="46"/>
    </location>
</feature>
<keyword evidence="11" id="KW-1185">Reference proteome</keyword>
<evidence type="ECO:0000256" key="7">
    <source>
        <dbReference type="RuleBase" id="RU003346"/>
    </source>
</evidence>
<proteinExistence type="inferred from homology"/>
<feature type="transmembrane region" description="Helical" evidence="8">
    <location>
        <begin position="293"/>
        <end position="315"/>
    </location>
</feature>
<dbReference type="PROSITE" id="PS50850">
    <property type="entry name" value="MFS"/>
    <property type="match status" value="1"/>
</dbReference>
<keyword evidence="6 8" id="KW-0472">Membrane</keyword>
<feature type="transmembrane region" description="Helical" evidence="8">
    <location>
        <begin position="237"/>
        <end position="258"/>
    </location>
</feature>
<keyword evidence="3 7" id="KW-0813">Transport</keyword>
<evidence type="ECO:0000313" key="10">
    <source>
        <dbReference type="EMBL" id="KAJ4005924.1"/>
    </source>
</evidence>
<dbReference type="PANTHER" id="PTHR48022">
    <property type="entry name" value="PLASTIDIC GLUCOSE TRANSPORTER 4"/>
    <property type="match status" value="1"/>
</dbReference>
<name>A0A9W8PH99_9HYPO</name>
<evidence type="ECO:0000256" key="4">
    <source>
        <dbReference type="ARBA" id="ARBA00022692"/>
    </source>
</evidence>
<dbReference type="NCBIfam" id="TIGR00879">
    <property type="entry name" value="SP"/>
    <property type="match status" value="1"/>
</dbReference>
<reference evidence="10" key="1">
    <citation type="submission" date="2022-10" db="EMBL/GenBank/DDBJ databases">
        <title>Fusarium specimens isolated from Avocado Roots.</title>
        <authorList>
            <person name="Stajich J."/>
            <person name="Roper C."/>
            <person name="Heimlech-Rivalta G."/>
        </authorList>
    </citation>
    <scope>NUCLEOTIDE SEQUENCE</scope>
    <source>
        <strain evidence="10">CF00143</strain>
    </source>
</reference>
<feature type="transmembrane region" description="Helical" evidence="8">
    <location>
        <begin position="85"/>
        <end position="109"/>
    </location>
</feature>
<dbReference type="InterPro" id="IPR020846">
    <property type="entry name" value="MFS_dom"/>
</dbReference>
<dbReference type="InterPro" id="IPR003663">
    <property type="entry name" value="Sugar/inositol_transpt"/>
</dbReference>
<dbReference type="EMBL" id="JAPDHF010000020">
    <property type="protein sequence ID" value="KAJ4005924.1"/>
    <property type="molecule type" value="Genomic_DNA"/>
</dbReference>
<evidence type="ECO:0000256" key="5">
    <source>
        <dbReference type="ARBA" id="ARBA00022989"/>
    </source>
</evidence>
<dbReference type="Proteomes" id="UP001152130">
    <property type="component" value="Unassembled WGS sequence"/>
</dbReference>
<evidence type="ECO:0000259" key="9">
    <source>
        <dbReference type="PROSITE" id="PS50850"/>
    </source>
</evidence>
<comment type="subcellular location">
    <subcellularLocation>
        <location evidence="1">Membrane</location>
        <topology evidence="1">Multi-pass membrane protein</topology>
    </subcellularLocation>
</comment>
<evidence type="ECO:0000256" key="2">
    <source>
        <dbReference type="ARBA" id="ARBA00010992"/>
    </source>
</evidence>
<feature type="transmembrane region" description="Helical" evidence="8">
    <location>
        <begin position="115"/>
        <end position="138"/>
    </location>
</feature>
<dbReference type="InterPro" id="IPR050360">
    <property type="entry name" value="MFS_Sugar_Transporters"/>
</dbReference>
<evidence type="ECO:0000256" key="6">
    <source>
        <dbReference type="ARBA" id="ARBA00023136"/>
    </source>
</evidence>
<feature type="transmembrane region" description="Helical" evidence="8">
    <location>
        <begin position="362"/>
        <end position="380"/>
    </location>
</feature>
<dbReference type="InterPro" id="IPR036259">
    <property type="entry name" value="MFS_trans_sf"/>
</dbReference>
<protein>
    <recommendedName>
        <fullName evidence="9">Major facilitator superfamily (MFS) profile domain-containing protein</fullName>
    </recommendedName>
</protein>
<evidence type="ECO:0000256" key="1">
    <source>
        <dbReference type="ARBA" id="ARBA00004141"/>
    </source>
</evidence>
<dbReference type="InterPro" id="IPR005828">
    <property type="entry name" value="MFS_sugar_transport-like"/>
</dbReference>
<keyword evidence="4 8" id="KW-0812">Transmembrane</keyword>
<dbReference type="PANTHER" id="PTHR48022:SF2">
    <property type="entry name" value="PLASTIDIC GLUCOSE TRANSPORTER 4"/>
    <property type="match status" value="1"/>
</dbReference>
<dbReference type="SUPFAM" id="SSF103473">
    <property type="entry name" value="MFS general substrate transporter"/>
    <property type="match status" value="1"/>
</dbReference>
<feature type="transmembrane region" description="Helical" evidence="8">
    <location>
        <begin position="52"/>
        <end position="73"/>
    </location>
</feature>
<evidence type="ECO:0000313" key="11">
    <source>
        <dbReference type="Proteomes" id="UP001152130"/>
    </source>
</evidence>
<dbReference type="GO" id="GO:0005351">
    <property type="term" value="F:carbohydrate:proton symporter activity"/>
    <property type="evidence" value="ECO:0007669"/>
    <property type="project" value="TreeGrafter"/>
</dbReference>
<dbReference type="AlphaFoldDB" id="A0A9W8PH99"/>
<feature type="transmembrane region" description="Helical" evidence="8">
    <location>
        <begin position="203"/>
        <end position="225"/>
    </location>
</feature>
<comment type="caution">
    <text evidence="10">The sequence shown here is derived from an EMBL/GenBank/DDBJ whole genome shotgun (WGS) entry which is preliminary data.</text>
</comment>
<comment type="similarity">
    <text evidence="2 7">Belongs to the major facilitator superfamily. Sugar transporter (TC 2.A.1.1) family.</text>
</comment>
<organism evidence="10 11">
    <name type="scientific">Fusarium irregulare</name>
    <dbReference type="NCBI Taxonomy" id="2494466"/>
    <lineage>
        <taxon>Eukaryota</taxon>
        <taxon>Fungi</taxon>
        <taxon>Dikarya</taxon>
        <taxon>Ascomycota</taxon>
        <taxon>Pezizomycotina</taxon>
        <taxon>Sordariomycetes</taxon>
        <taxon>Hypocreomycetidae</taxon>
        <taxon>Hypocreales</taxon>
        <taxon>Nectriaceae</taxon>
        <taxon>Fusarium</taxon>
        <taxon>Fusarium incarnatum-equiseti species complex</taxon>
    </lineage>
</organism>
<sequence length="432" mass="47225">MTSVPFFGKALGVVICGVIAERWGRKVAIMGLIIASFVGVTLQTSATTAAQFTIGRFISFAMTGMTIVVVPIYQSETAPKTLRGLMTSSLQLMILLGALVASLVTWGTASMESNAAWIIPVALQFVAPVFLLILWFWVPESPRWLLSKDRVEEATISLRRIRKDKSEEDIDFEIQAIQHAHSTDQKGKWSEVFDSKNRVRTMVAILAMFGQQITGQAFTSQYSVIFYQSQGFGPKSFLLSVANSVVGLVCLLITWYTVDMIGRRLLLFVGGTGMAIFLFVVGSVGLVSEPTEVASFILFGASYALSWAPVSYVVLSEAASSHIKEKTNLLASLISVLTTFVTSFTLPYLLHAPYAALGAKVGFIYGGICVIMVILAYFFIPELKGRSLEEVDQLFASGQPLRKLGSLKTRTVEETFGQDVKDKSRATVKEVA</sequence>
<accession>A0A9W8PH99</accession>
<keyword evidence="5 8" id="KW-1133">Transmembrane helix</keyword>
<feature type="domain" description="Major facilitator superfamily (MFS) profile" evidence="9">
    <location>
        <begin position="1"/>
        <end position="384"/>
    </location>
</feature>
<feature type="transmembrane region" description="Helical" evidence="8">
    <location>
        <begin position="265"/>
        <end position="287"/>
    </location>
</feature>
<dbReference type="GO" id="GO:0016020">
    <property type="term" value="C:membrane"/>
    <property type="evidence" value="ECO:0007669"/>
    <property type="project" value="UniProtKB-SubCell"/>
</dbReference>
<evidence type="ECO:0000256" key="3">
    <source>
        <dbReference type="ARBA" id="ARBA00022448"/>
    </source>
</evidence>
<dbReference type="Gene3D" id="1.20.1250.20">
    <property type="entry name" value="MFS general substrate transporter like domains"/>
    <property type="match status" value="1"/>
</dbReference>
<feature type="transmembrane region" description="Helical" evidence="8">
    <location>
        <begin position="327"/>
        <end position="350"/>
    </location>
</feature>
<gene>
    <name evidence="10" type="ORF">NW766_010748</name>
</gene>
<evidence type="ECO:0000256" key="8">
    <source>
        <dbReference type="SAM" id="Phobius"/>
    </source>
</evidence>
<dbReference type="Pfam" id="PF00083">
    <property type="entry name" value="Sugar_tr"/>
    <property type="match status" value="1"/>
</dbReference>